<dbReference type="InterPro" id="IPR011032">
    <property type="entry name" value="GroES-like_sf"/>
</dbReference>
<evidence type="ECO:0000256" key="4">
    <source>
        <dbReference type="ARBA" id="ARBA00023268"/>
    </source>
</evidence>
<feature type="compositionally biased region" description="Low complexity" evidence="7">
    <location>
        <begin position="722"/>
        <end position="732"/>
    </location>
</feature>
<dbReference type="Gene3D" id="3.40.47.10">
    <property type="match status" value="4"/>
</dbReference>
<dbReference type="RefSeq" id="WP_195023342.1">
    <property type="nucleotide sequence ID" value="NZ_JADLPS010000013.1"/>
</dbReference>
<feature type="domain" description="Carrier" evidence="8">
    <location>
        <begin position="2514"/>
        <end position="2589"/>
    </location>
</feature>
<dbReference type="InterPro" id="IPR013154">
    <property type="entry name" value="ADH-like_N"/>
</dbReference>
<dbReference type="SMART" id="SM00826">
    <property type="entry name" value="PKS_DH"/>
    <property type="match status" value="2"/>
</dbReference>
<sequence length="4738" mass="496199">MTGSANAVAIVGMSCRMPGAADLDSYRQMLGDGRAAVIGAPTGPENITERADFLGTAAEFDADFFGIAPDEAQAIDSRHLSALELGWEALENAGVVANALEGLRCGVFVSGTEDHGIAERLSDHFGFAGPSVTVGDAHASSLMAVRLAYASVRSGDSELALAGGSWERGEGGGMVVLKPLTRALADGDRIHAVLREGAVGDESRASSVPGIASLIEAALRLSGAESRADPDCTASDRRNRFADNMFRDDADGKEWTLAEFRVAGVSSFDPGRPDLRPIVAPPAAVPWVVSARSESGVQAQAARLREWLLRHPELDAVDMAYSLLTTRAQMPWRGGVVGQDRAELLTGLAALADPAAPAPAIDPIIGRAQRRRIAFVFPGNGSQWEGMARGLLESDRAFAESIAECEAALAPYVDWSLTAVLRGDADAPATADVVQPVLFAVMVSLARMWRAAGVEPDVVVGHSHGEVAAAHIAGGLSLADAARVVALRSRAIADELVAQGGMASIALDAEAVRERLTKYEDRLVLAAVNGPAQSVVSGDVSALEEFLADCAREQVRARRVAIDYASHSQAVEWIRERLLTELAPIRPRSGSVPYFSPVVADRLDTAELDAEYWYRSEREPIRFADTVAALIDAGITGFIEVSPHPVLTMGIARTAEAVGADGLAVVGSLQRGAGDRARFLTSLVQAYCDGVPVDPAALVPGGARVELPPYAFQRRSVRSGASADAAGTDTAAPMSAGGGAAGDSPLARILLAAPEYQRRTIALDIVREHAAAVLGHDSARTIRPDLPFTDLGFDSVSGLALQNRLKRVTGVALPASLVFDHPTADAVAALLHARVTGTDRGTRRVSRRTTADEPIAIVGIGARFPGGVRSAEDLWAVTTEGRDVIGDFPTDRGWDLERLFDPDPAKPGTVYTRRGGFLGDAGDFDPDFFGISPREASAMDPQQRLFLETSWEALEDAGIDPTSLRGSDTAVFVGACSSGYSRRVTGELEGYRLTGTSHSVVSGRVAYVLGLEGPAVTVDTACSSSLVALHLACRALRQGETSLVLAGGVTVAASPYLYVDFARQRGLSPDGRCKAFSADADGVVWSEGSGVLVLERLSDARRLGHHVLAVVRGSAVNQDGASNGLTAPNGPSQERVIAQALADAGIPAAAVDVVEAHGTGTALGDPIEAQALIAVYGQGRDAREPVRIGSVKSNIGHTVAAAGVAGVIKMVQALRHERLPRTLHAETPSPHVDWTAGAVRLLTEAEPWVAGDRVRRAGVSSFGISGTNAHLIVEEAPAAAPVAAEDDHAAPLPFVPLLVSGKGEAGLRAQAARLRAWLSERPELDIADAAYALATSRAQLDSRSVILGRDRDEVLERLATFAESGTGTGVIDGVVGSGRTAFLFTGQGAQRVGMGSGLYQAFPVFAAALDEVCAHFDPLVGRSLRELMFTDTEGVLDRTEFTQPALFAFEVALYRLLESFGVTPDVLIGHSIGEVAAAYLGGLWSTADACRLVAARGRLMGALPPGGAMLAVAAAEPDVNEVVARYSGRVSIAAVNAPEALVVSGAEAAVAEIEELFVRRGCKTSRLRVGHAFHSALMEPMLEEFAAVATGLTYDRPRLPVVSNLSGLLAGDELLEPSYWVRHVRDAVRFAPGIETLLASGVRRFLEVGPDAVLTALTRQILGESADSVVMAAARRDRDETVQLSTMLAQAHTSGVRVDWTALFRRRPQQRIPLPTYAFQRRRYWLPDVADSADVRLTGLDRTDHPLVGAAVWLPDADGVVLAGRLSLSSHPWLADHVIGGSVVVPGTAFVELAVHAGAVVGSPRPAELIVTAPLIVPATGAVELRVMVGGPDADGSRQLSVHSRPQHDGEAEGAPWVRHATGTLVAEAPSAPAQLPDRWPPATAQPVSIEDVYAELAGRGYDYGPAFRGLTALWRHDGEVFAELTLPEQANSPDGRTTGYTSAGRFGMHPALLDAVLHALLAGGLVDAPAPDTILVPYSWENIDIRAVGATSLRARLVAADVEGGDRRITLSLTDSHGAPVVGIGAVTMRPIPVGALGDAAADRSGLYRIDWEAARSDSADPSAPALAALPGANIAGIGETYASLAELVVADDLPTAVVWRAPVPAVGDPAAGDPGPVRTGVHITLAMLRTWLAAERLSDARLVVVTTGGAGPVGAGAHPAAAAVWGSVRSAQSEHPDRFVVIDEDPAEPLSADRIAAVLRSGEPQVAVRDGQILVPRLTRVPTSPAAPPTPLADATVLITGGTGGLGAVFARHLVAAHGVRRLVLTSRRGHEAPGAAELVRELTQAGADARVVACDVADRDAVRDLLGTIASDDRLAVIHTAGVLDDGTVESLTDEQVDRVLAPKVDGAWHLHELTRDRDVSAFVLFSSIAGALGSAGQSNYAAANGYLDALAQQRREAGLTATALAWGPWQQDGGMTGDLDRAAVARWQRMGFGQLGEAEGVRLFDQALTHAEAQPAPIRFDATAVRRQTDVAAVPAVLRGFARRASAPVARTAGALGARLAAAPDARRAELVLDLVREHASAVLGYTSPGEVDVEKPFSAMGLDSLGGVEFRNRLGKATGVRLPSTLVFDHPTPAAVATFVRSLVEQKDGSAASVDRGATPIRADEPIAIVGMACRYPGGVGSPDQLWDLLVSETDAIGEFPADRGWDLERLFDPDPEHSGTSYIREGGFLTGAGDFDAGFFGIGPREASAMDPQQRLLLEVAWEALEDAGIDPASLRGSDTGVYTGVMYQDYAEVTRKAGAEVEGYAVTGVMGSVASGRVSYALGLEGPALTVDTACSSSLVALHTACRALRQGESSLALVGGATVMATPMVFVEFSRQRGLARDARCKSFSAAADGITWSEGAAMLVVERLSDARRLGHDVLAVVRGSAVNQDGASNGLTAPNGPSQERVIMAALADAGLTPSDVDAVEAHGTGTPLGDPIEANALLATYGQRRSEPLLLGSLKSNIGHAQAAAGVGGVIKMVQALRHRMLPRTLHVDEPSPHVDWSAGAVELLTHARPWQDSGRVRRAGVSSFGISGTNAHVILEEAPAPTGASDSPTGPDDTRPVDAGRTFTWVVSAQSREALREQAVRLARWLGSHPDAKPGDIAHSLLRHRSQLEWRAAVVGRESADLAAGVARLAESVAGDGVVSGRAVSRRVAFVFPGQGSQWVGMAAELLAAGGVFAEAIAECEAALAPFVDWSLTAVLRGEPGAAALERVDVVQPVLFAVMVSLARLWRANGVEPVAVLGHSQGEIAAAVVAGGLSTADGARVVALRSRIVAEELAGHGGMASVRATTEVVKQRAAGFGDRISVAAENGPGETVVSGEASALDEFVAACAADGVWVRRIPVDYASHSAAVEAIRDRVTAELAAVEPGPGSLPFFSTVTADYVDTELLDAGYWYRGLRAPVRFAESVAALARSGVNAFIEVSPHPVLTVGMASTVESLGMADRVAVFGTLQRDRGGPEQVAVALAQAHCAGVAVAPGALAAPADRVSLPTYAFEHRRYWLRPGAAPDVRQSGLAEAGHPLLGAMLRLPDSPDVVFTARLSTADQPWLADHAVAGVALLPGAALVELALHVGTLLGAPRVAELVLEAPLPVPTTGAVELRVMAGGPDETGARPVSVYSRAHDAGESEEWTRHAAGSITTQTEAPPVGSATDTWPPTGATALPVEDAYAVLAERGYEYGPVFQGLTALWRRDDEVFAEVALPESARPHGGEFGLHPALLDAALHAILLSDLLSDDGADTVIVPFSWENVELYATGAASLRVRAARAGTDRIAVSVTDAAGAVVAEVAALTLRQLSTDTFLAAARRRSDGVGYRVEWVAVSPDEPGDVESRSPGQDEEVVTVAGRRVAVVRFDPAHPASGGAVGDLPAVVRDSVTELTVRMQRLLARDEPIVVVTHHAVATHPGESVDLSAAAAWGLLRTAQSEHADRILVVDVDDRDDYRRAVAVAVAIGDEPQLALRRGAVYAPRLGRGPGDLVGASELIRSRAWRLAHSGKGTLTGDNLALVEAPEELRELAPGQVRIALRAAGVNFRDVLITLGMVSDATAGSQSISATICVEGAGVVLEVAPDVTEFAPGDRVFGFTSGAGAVTVTDRRLLARMPRGWSFAHAAAVPVVYATAYYGLVDLAGAQPGRTLLLHAATGGVGLAAIQLARHLGLRVLPTTSRPKWEVLRRLGFDDSEIGDSRTVEFEQKFFDATAGRGVDIVLNSLTLEFVDASLRLMPRGGKFIEMGHLDERDPAQVAADHPGVDYHHFMLLDVPPDRLGQILTTVVGLFDTGALTPSQITAWDLRQAPEAFRQMSQARHIGKNVLTVPAPLRPEGTVLITGGTGGLGAVVARQLITGYGVRRLVLAGRRGPAAPGAAELRDELAALGAHVEVVACDAADRAALDRALAAVPADHPLTGVVHAAGVLSDGLLAMMTPERIAEVLRPKVDAAWNLHEATKDLDLSMFVLYSSIAGVIGNPGQSNYAAANVFLDALAQYRHVHGLPATSLAWGLWAESTGMTGALGAADIARLRRDGFPPLDIDDGMALFDAAVASGRADVAAVRIDRSALAADGRSIMRGLVRPARRRVTAAAVSESSTLAALVAGRTPAEQERVVLDVIRTQAAAVLGHDDVGAIAPDMPFKDIGFDSLSVMEFRNQLVRATGLQLPATLVFDYPTAEELAGFVYRQIAPAQDSAERIAAEIDALTRSCAAAELSPEDRSHVARRLTALLRQLEDGADDSGPDRAVDRLDTADDRELFDFIDNLG</sequence>
<evidence type="ECO:0000256" key="7">
    <source>
        <dbReference type="SAM" id="MobiDB-lite"/>
    </source>
</evidence>
<dbReference type="InterPro" id="IPR020806">
    <property type="entry name" value="PKS_PP-bd"/>
</dbReference>
<dbReference type="InterPro" id="IPR016039">
    <property type="entry name" value="Thiolase-like"/>
</dbReference>
<keyword evidence="12" id="KW-1185">Reference proteome</keyword>
<dbReference type="Pfam" id="PF08659">
    <property type="entry name" value="KR"/>
    <property type="match status" value="2"/>
</dbReference>
<dbReference type="Pfam" id="PF16197">
    <property type="entry name" value="KAsynt_C_assoc"/>
    <property type="match status" value="2"/>
</dbReference>
<feature type="active site" description="Proton acceptor; for dehydratase activity" evidence="6">
    <location>
        <position position="3543"/>
    </location>
</feature>
<feature type="domain" description="Carrier" evidence="8">
    <location>
        <begin position="760"/>
        <end position="835"/>
    </location>
</feature>
<dbReference type="SUPFAM" id="SSF55048">
    <property type="entry name" value="Probable ACP-binding domain of malonyl-CoA ACP transacylase"/>
    <property type="match status" value="3"/>
</dbReference>
<organism evidence="11 12">
    <name type="scientific">Nocardia elegans</name>
    <dbReference type="NCBI Taxonomy" id="300029"/>
    <lineage>
        <taxon>Bacteria</taxon>
        <taxon>Bacillati</taxon>
        <taxon>Actinomycetota</taxon>
        <taxon>Actinomycetes</taxon>
        <taxon>Mycobacteriales</taxon>
        <taxon>Nocardiaceae</taxon>
        <taxon>Nocardia</taxon>
    </lineage>
</organism>
<dbReference type="InterPro" id="IPR042104">
    <property type="entry name" value="PKS_dehydratase_sf"/>
</dbReference>
<protein>
    <submittedName>
        <fullName evidence="11">Type I polyketide synthase</fullName>
    </submittedName>
</protein>
<dbReference type="EMBL" id="JBIATK010000018">
    <property type="protein sequence ID" value="MFF4027818.1"/>
    <property type="molecule type" value="Genomic_DNA"/>
</dbReference>
<dbReference type="SUPFAM" id="SSF47336">
    <property type="entry name" value="ACP-like"/>
    <property type="match status" value="3"/>
</dbReference>
<feature type="domain" description="PKS/mFAS DH" evidence="10">
    <location>
        <begin position="1745"/>
        <end position="2039"/>
    </location>
</feature>
<dbReference type="Pfam" id="PF00109">
    <property type="entry name" value="ketoacyl-synt"/>
    <property type="match status" value="4"/>
</dbReference>
<evidence type="ECO:0000259" key="8">
    <source>
        <dbReference type="PROSITE" id="PS50075"/>
    </source>
</evidence>
<dbReference type="InterPro" id="IPR014030">
    <property type="entry name" value="Ketoacyl_synth_N"/>
</dbReference>
<feature type="domain" description="Ketosynthase family 3 (KS3)" evidence="9">
    <location>
        <begin position="5"/>
        <end position="509"/>
    </location>
</feature>
<dbReference type="InterPro" id="IPR020841">
    <property type="entry name" value="PKS_Beta-ketoAc_synthase_dom"/>
</dbReference>
<evidence type="ECO:0000313" key="12">
    <source>
        <dbReference type="Proteomes" id="UP001602089"/>
    </source>
</evidence>
<dbReference type="InterPro" id="IPR009081">
    <property type="entry name" value="PP-bd_ACP"/>
</dbReference>
<dbReference type="Pfam" id="PF22953">
    <property type="entry name" value="SpnB_Rossmann"/>
    <property type="match status" value="2"/>
</dbReference>
<comment type="caution">
    <text evidence="11">The sequence shown here is derived from an EMBL/GenBank/DDBJ whole genome shotgun (WGS) entry which is preliminary data.</text>
</comment>
<dbReference type="InterPro" id="IPR049900">
    <property type="entry name" value="PKS_mFAS_DH"/>
</dbReference>
<evidence type="ECO:0000256" key="6">
    <source>
        <dbReference type="PROSITE-ProRule" id="PRU01363"/>
    </source>
</evidence>
<dbReference type="Pfam" id="PF21089">
    <property type="entry name" value="PKS_DH_N"/>
    <property type="match status" value="2"/>
</dbReference>
<dbReference type="InterPro" id="IPR013968">
    <property type="entry name" value="PKS_KR"/>
</dbReference>
<dbReference type="SMART" id="SM00829">
    <property type="entry name" value="PKS_ER"/>
    <property type="match status" value="1"/>
</dbReference>
<keyword evidence="1" id="KW-0596">Phosphopantetheine</keyword>
<dbReference type="SMART" id="SM00823">
    <property type="entry name" value="PKS_PP"/>
    <property type="match status" value="3"/>
</dbReference>
<feature type="region of interest" description="N-terminal hotdog fold" evidence="6">
    <location>
        <begin position="3511"/>
        <end position="3636"/>
    </location>
</feature>
<dbReference type="InterPro" id="IPR020807">
    <property type="entry name" value="PKS_DH"/>
</dbReference>
<dbReference type="PROSITE" id="PS50075">
    <property type="entry name" value="CARRIER"/>
    <property type="match status" value="3"/>
</dbReference>
<keyword evidence="2" id="KW-0597">Phosphoprotein</keyword>
<accession>A0ABW6TT06</accession>
<dbReference type="InterPro" id="IPR036736">
    <property type="entry name" value="ACP-like_sf"/>
</dbReference>
<dbReference type="SUPFAM" id="SSF52151">
    <property type="entry name" value="FabD/lysophospholipase-like"/>
    <property type="match status" value="3"/>
</dbReference>
<feature type="domain" description="Carrier" evidence="8">
    <location>
        <begin position="4586"/>
        <end position="4661"/>
    </location>
</feature>
<evidence type="ECO:0000259" key="9">
    <source>
        <dbReference type="PROSITE" id="PS52004"/>
    </source>
</evidence>
<dbReference type="SMART" id="SM00827">
    <property type="entry name" value="PKS_AT"/>
    <property type="match status" value="3"/>
</dbReference>
<dbReference type="PANTHER" id="PTHR43775">
    <property type="entry name" value="FATTY ACID SYNTHASE"/>
    <property type="match status" value="1"/>
</dbReference>
<dbReference type="Pfam" id="PF14765">
    <property type="entry name" value="PS-DH"/>
    <property type="match status" value="2"/>
</dbReference>
<evidence type="ECO:0000256" key="2">
    <source>
        <dbReference type="ARBA" id="ARBA00022553"/>
    </source>
</evidence>
<dbReference type="Gene3D" id="3.30.70.3290">
    <property type="match status" value="3"/>
</dbReference>
<dbReference type="InterPro" id="IPR016035">
    <property type="entry name" value="Acyl_Trfase/lysoPLipase"/>
</dbReference>
<feature type="region of interest" description="C-terminal hotdog fold" evidence="6">
    <location>
        <begin position="3650"/>
        <end position="3791"/>
    </location>
</feature>
<dbReference type="Gene3D" id="3.90.180.10">
    <property type="entry name" value="Medium-chain alcohol dehydrogenases, catalytic domain"/>
    <property type="match status" value="1"/>
</dbReference>
<feature type="region of interest" description="C-terminal hotdog fold" evidence="6">
    <location>
        <begin position="1885"/>
        <end position="2039"/>
    </location>
</feature>
<dbReference type="PROSITE" id="PS52019">
    <property type="entry name" value="PKS_MFAS_DH"/>
    <property type="match status" value="2"/>
</dbReference>
<feature type="region of interest" description="N-terminal hotdog fold" evidence="6">
    <location>
        <begin position="1745"/>
        <end position="1872"/>
    </location>
</feature>
<name>A0ABW6TT06_9NOCA</name>
<feature type="region of interest" description="Disordered" evidence="7">
    <location>
        <begin position="722"/>
        <end position="741"/>
    </location>
</feature>
<dbReference type="InterPro" id="IPR049552">
    <property type="entry name" value="PKS_DH_N"/>
</dbReference>
<dbReference type="CDD" id="cd08956">
    <property type="entry name" value="KR_3_FAS_SDR_x"/>
    <property type="match status" value="2"/>
</dbReference>
<evidence type="ECO:0000256" key="1">
    <source>
        <dbReference type="ARBA" id="ARBA00022450"/>
    </source>
</evidence>
<evidence type="ECO:0000313" key="11">
    <source>
        <dbReference type="EMBL" id="MFF4027818.1"/>
    </source>
</evidence>
<dbReference type="Pfam" id="PF00698">
    <property type="entry name" value="Acyl_transf_1"/>
    <property type="match status" value="3"/>
</dbReference>
<dbReference type="Gene3D" id="1.10.1200.10">
    <property type="entry name" value="ACP-like"/>
    <property type="match status" value="3"/>
</dbReference>
<feature type="active site" description="Proton donor; for dehydratase activity" evidence="6">
    <location>
        <position position="3711"/>
    </location>
</feature>
<dbReference type="Pfam" id="PF22621">
    <property type="entry name" value="CurL-like_PKS_C"/>
    <property type="match status" value="1"/>
</dbReference>
<dbReference type="InterPro" id="IPR014031">
    <property type="entry name" value="Ketoacyl_synth_C"/>
</dbReference>
<dbReference type="Pfam" id="PF00550">
    <property type="entry name" value="PP-binding"/>
    <property type="match status" value="3"/>
</dbReference>
<dbReference type="InterPro" id="IPR014043">
    <property type="entry name" value="Acyl_transferase_dom"/>
</dbReference>
<dbReference type="InterPro" id="IPR020843">
    <property type="entry name" value="ER"/>
</dbReference>
<dbReference type="InterPro" id="IPR001227">
    <property type="entry name" value="Ac_transferase_dom_sf"/>
</dbReference>
<reference evidence="11 12" key="1">
    <citation type="submission" date="2024-10" db="EMBL/GenBank/DDBJ databases">
        <title>The Natural Products Discovery Center: Release of the First 8490 Sequenced Strains for Exploring Actinobacteria Biosynthetic Diversity.</title>
        <authorList>
            <person name="Kalkreuter E."/>
            <person name="Kautsar S.A."/>
            <person name="Yang D."/>
            <person name="Bader C.D."/>
            <person name="Teijaro C.N."/>
            <person name="Fluegel L."/>
            <person name="Davis C.M."/>
            <person name="Simpson J.R."/>
            <person name="Lauterbach L."/>
            <person name="Steele A.D."/>
            <person name="Gui C."/>
            <person name="Meng S."/>
            <person name="Li G."/>
            <person name="Viehrig K."/>
            <person name="Ye F."/>
            <person name="Su P."/>
            <person name="Kiefer A.F."/>
            <person name="Nichols A."/>
            <person name="Cepeda A.J."/>
            <person name="Yan W."/>
            <person name="Fan B."/>
            <person name="Jiang Y."/>
            <person name="Adhikari A."/>
            <person name="Zheng C.-J."/>
            <person name="Schuster L."/>
            <person name="Cowan T.M."/>
            <person name="Smanski M.J."/>
            <person name="Chevrette M.G."/>
            <person name="De Carvalho L.P.S."/>
            <person name="Shen B."/>
        </authorList>
    </citation>
    <scope>NUCLEOTIDE SEQUENCE [LARGE SCALE GENOMIC DNA]</scope>
    <source>
        <strain evidence="11 12">NPDC001867</strain>
    </source>
</reference>
<dbReference type="SMART" id="SM00822">
    <property type="entry name" value="PKS_KR"/>
    <property type="match status" value="2"/>
</dbReference>
<keyword evidence="4" id="KW-0511">Multifunctional enzyme</keyword>
<dbReference type="InterPro" id="IPR016036">
    <property type="entry name" value="Malonyl_transacylase_ACP-bd"/>
</dbReference>
<dbReference type="InterPro" id="IPR036291">
    <property type="entry name" value="NAD(P)-bd_dom_sf"/>
</dbReference>
<feature type="domain" description="PKS/mFAS DH" evidence="10">
    <location>
        <begin position="3511"/>
        <end position="3791"/>
    </location>
</feature>
<dbReference type="InterPro" id="IPR032821">
    <property type="entry name" value="PKS_assoc"/>
</dbReference>
<feature type="domain" description="Ketosynthase family 3 (KS3)" evidence="9">
    <location>
        <begin position="852"/>
        <end position="1275"/>
    </location>
</feature>
<evidence type="ECO:0000259" key="10">
    <source>
        <dbReference type="PROSITE" id="PS52019"/>
    </source>
</evidence>
<dbReference type="CDD" id="cd00833">
    <property type="entry name" value="PKS"/>
    <property type="match status" value="3"/>
</dbReference>
<dbReference type="Gene3D" id="3.40.366.10">
    <property type="entry name" value="Malonyl-Coenzyme A Acyl Carrier Protein, domain 2"/>
    <property type="match status" value="3"/>
</dbReference>
<dbReference type="SMART" id="SM01294">
    <property type="entry name" value="PKS_PP_betabranch"/>
    <property type="match status" value="3"/>
</dbReference>
<dbReference type="Gene3D" id="3.10.129.110">
    <property type="entry name" value="Polyketide synthase dehydratase"/>
    <property type="match status" value="2"/>
</dbReference>
<gene>
    <name evidence="11" type="ORF">ACFYY5_33740</name>
</gene>
<feature type="region of interest" description="Disordered" evidence="7">
    <location>
        <begin position="1834"/>
        <end position="1853"/>
    </location>
</feature>
<dbReference type="InterPro" id="IPR057326">
    <property type="entry name" value="KR_dom"/>
</dbReference>
<dbReference type="InterPro" id="IPR050091">
    <property type="entry name" value="PKS_NRPS_Biosynth_Enz"/>
</dbReference>
<evidence type="ECO:0000256" key="3">
    <source>
        <dbReference type="ARBA" id="ARBA00022679"/>
    </source>
</evidence>
<dbReference type="PANTHER" id="PTHR43775:SF51">
    <property type="entry name" value="INACTIVE PHENOLPHTHIOCEROL SYNTHESIS POLYKETIDE SYNTHASE TYPE I PKS1-RELATED"/>
    <property type="match status" value="1"/>
</dbReference>
<dbReference type="Pfam" id="PF13602">
    <property type="entry name" value="ADH_zinc_N_2"/>
    <property type="match status" value="1"/>
</dbReference>
<dbReference type="InterPro" id="IPR055123">
    <property type="entry name" value="SpnB-like_Rossmann"/>
</dbReference>
<dbReference type="InterPro" id="IPR018201">
    <property type="entry name" value="Ketoacyl_synth_AS"/>
</dbReference>
<evidence type="ECO:0000256" key="5">
    <source>
        <dbReference type="ARBA" id="ARBA00023315"/>
    </source>
</evidence>
<dbReference type="SUPFAM" id="SSF53901">
    <property type="entry name" value="Thiolase-like"/>
    <property type="match status" value="3"/>
</dbReference>
<feature type="domain" description="Ketosynthase family 3 (KS3)" evidence="9">
    <location>
        <begin position="2609"/>
        <end position="3033"/>
    </location>
</feature>
<dbReference type="SMART" id="SM00825">
    <property type="entry name" value="PKS_KS"/>
    <property type="match status" value="2"/>
</dbReference>
<dbReference type="Proteomes" id="UP001602089">
    <property type="component" value="Unassembled WGS sequence"/>
</dbReference>
<dbReference type="CDD" id="cd05195">
    <property type="entry name" value="enoyl_red"/>
    <property type="match status" value="1"/>
</dbReference>
<dbReference type="PROSITE" id="PS00606">
    <property type="entry name" value="KS3_1"/>
    <property type="match status" value="2"/>
</dbReference>
<dbReference type="Gene3D" id="3.40.50.720">
    <property type="entry name" value="NAD(P)-binding Rossmann-like Domain"/>
    <property type="match status" value="4"/>
</dbReference>
<proteinExistence type="predicted"/>
<dbReference type="Pfam" id="PF02801">
    <property type="entry name" value="Ketoacyl-synt_C"/>
    <property type="match status" value="2"/>
</dbReference>
<keyword evidence="3" id="KW-0808">Transferase</keyword>
<keyword evidence="5" id="KW-0012">Acyltransferase</keyword>
<dbReference type="SUPFAM" id="SSF50129">
    <property type="entry name" value="GroES-like"/>
    <property type="match status" value="1"/>
</dbReference>
<dbReference type="PROSITE" id="PS52004">
    <property type="entry name" value="KS3_2"/>
    <property type="match status" value="3"/>
</dbReference>
<dbReference type="InterPro" id="IPR049551">
    <property type="entry name" value="PKS_DH_C"/>
</dbReference>
<dbReference type="Pfam" id="PF08240">
    <property type="entry name" value="ADH_N"/>
    <property type="match status" value="1"/>
</dbReference>
<feature type="active site" description="Proton acceptor; for dehydratase activity" evidence="6">
    <location>
        <position position="1777"/>
    </location>
</feature>
<dbReference type="SUPFAM" id="SSF51735">
    <property type="entry name" value="NAD(P)-binding Rossmann-fold domains"/>
    <property type="match status" value="5"/>
</dbReference>
<feature type="active site" description="Proton donor; for dehydratase activity" evidence="6">
    <location>
        <position position="1955"/>
    </location>
</feature>